<dbReference type="InterPro" id="IPR021109">
    <property type="entry name" value="Peptidase_aspartic_dom_sf"/>
</dbReference>
<keyword evidence="3" id="KW-0645">Protease</keyword>
<dbReference type="Pfam" id="PF13975">
    <property type="entry name" value="gag-asp_proteas"/>
    <property type="match status" value="1"/>
</dbReference>
<protein>
    <submittedName>
        <fullName evidence="3">Aspartyl protease-like protein</fullName>
    </submittedName>
</protein>
<dbReference type="SUPFAM" id="SSF48452">
    <property type="entry name" value="TPR-like"/>
    <property type="match status" value="1"/>
</dbReference>
<organism evidence="3 4">
    <name type="scientific">Oleiphilus messinensis</name>
    <dbReference type="NCBI Taxonomy" id="141451"/>
    <lineage>
        <taxon>Bacteria</taxon>
        <taxon>Pseudomonadati</taxon>
        <taxon>Pseudomonadota</taxon>
        <taxon>Gammaproteobacteria</taxon>
        <taxon>Oceanospirillales</taxon>
        <taxon>Oleiphilaceae</taxon>
        <taxon>Oleiphilus</taxon>
    </lineage>
</organism>
<dbReference type="InterPro" id="IPR011969">
    <property type="entry name" value="Clan_AA_Asp_peptidase_C"/>
</dbReference>
<dbReference type="InterPro" id="IPR011990">
    <property type="entry name" value="TPR-like_helical_dom_sf"/>
</dbReference>
<keyword evidence="3" id="KW-0378">Hydrolase</keyword>
<dbReference type="Gene3D" id="1.25.40.10">
    <property type="entry name" value="Tetratricopeptide repeat domain"/>
    <property type="match status" value="1"/>
</dbReference>
<keyword evidence="2" id="KW-1133">Transmembrane helix</keyword>
<evidence type="ECO:0000313" key="3">
    <source>
        <dbReference type="EMBL" id="ARU54549.1"/>
    </source>
</evidence>
<dbReference type="RefSeq" id="WP_198343189.1">
    <property type="nucleotide sequence ID" value="NZ_CP021425.1"/>
</dbReference>
<dbReference type="KEGG" id="ome:OLMES_0445"/>
<dbReference type="EMBL" id="CP021425">
    <property type="protein sequence ID" value="ARU54549.1"/>
    <property type="molecule type" value="Genomic_DNA"/>
</dbReference>
<dbReference type="NCBIfam" id="TIGR02281">
    <property type="entry name" value="clan_AA_DTGA"/>
    <property type="match status" value="1"/>
</dbReference>
<evidence type="ECO:0000256" key="1">
    <source>
        <dbReference type="PROSITE-ProRule" id="PRU00339"/>
    </source>
</evidence>
<sequence length="387" mass="42863">MIMDCSQHGPQPHNSVCTRCLTPVCDECDKQQAGRLHCAHCRKSRRITTLLLATLTSSILCAVLIYTVYFNETATLTRAAENAPCNAALHYQLIRHLQRERDDTAALKVAANYLQACHEVLDIRLISLHIHKQNGQLNKAILDTEALIKADPYNKDYWIWKGQLHESLRETEQAVLNYRQALKLAPRLSKIPMNVVTLLSSAAQYCEAYIELNRYMSEFPELRTNAKINFMLDDFFQKGDCVIEKQRVAGIIKFPPGGNTIKVTSTVNHEHSANFVVDTGAAMVTVTPELARRLGLEKQGRPVQFLTANGLTTGYLAKVSTITVAGITAHDVEVAILNQPLGNNLDGLLGMSFLARFNLNLDSAAGQLTLTDKFNIPAPENASFGSS</sequence>
<evidence type="ECO:0000313" key="4">
    <source>
        <dbReference type="Proteomes" id="UP000196027"/>
    </source>
</evidence>
<dbReference type="Pfam" id="PF13181">
    <property type="entry name" value="TPR_8"/>
    <property type="match status" value="1"/>
</dbReference>
<name>A0A1Y0I2W1_9GAMM</name>
<dbReference type="InterPro" id="IPR019734">
    <property type="entry name" value="TPR_rpt"/>
</dbReference>
<dbReference type="AlphaFoldDB" id="A0A1Y0I2W1"/>
<accession>A0A1Y0I2W1</accession>
<gene>
    <name evidence="3" type="ORF">OLMES_0445</name>
</gene>
<keyword evidence="1" id="KW-0802">TPR repeat</keyword>
<evidence type="ECO:0000256" key="2">
    <source>
        <dbReference type="SAM" id="Phobius"/>
    </source>
</evidence>
<keyword evidence="2" id="KW-0812">Transmembrane</keyword>
<dbReference type="CDD" id="cd05483">
    <property type="entry name" value="retropepsin_like_bacteria"/>
    <property type="match status" value="1"/>
</dbReference>
<dbReference type="PROSITE" id="PS50005">
    <property type="entry name" value="TPR"/>
    <property type="match status" value="1"/>
</dbReference>
<proteinExistence type="predicted"/>
<reference evidence="3 4" key="1">
    <citation type="submission" date="2017-05" db="EMBL/GenBank/DDBJ databases">
        <title>Genomic insights into alkan degradation activity of Oleiphilus messinensis.</title>
        <authorList>
            <person name="Kozyavkin S.A."/>
            <person name="Slesarev A.I."/>
            <person name="Golyshin P.N."/>
            <person name="Korzhenkov A."/>
            <person name="Golyshina O.N."/>
            <person name="Toshchakov S.V."/>
        </authorList>
    </citation>
    <scope>NUCLEOTIDE SEQUENCE [LARGE SCALE GENOMIC DNA]</scope>
    <source>
        <strain evidence="3 4">ME102</strain>
    </source>
</reference>
<dbReference type="GO" id="GO:0008233">
    <property type="term" value="F:peptidase activity"/>
    <property type="evidence" value="ECO:0007669"/>
    <property type="project" value="UniProtKB-KW"/>
</dbReference>
<feature type="transmembrane region" description="Helical" evidence="2">
    <location>
        <begin position="50"/>
        <end position="69"/>
    </location>
</feature>
<dbReference type="InterPro" id="IPR034122">
    <property type="entry name" value="Retropepsin-like_bacterial"/>
</dbReference>
<dbReference type="SUPFAM" id="SSF50630">
    <property type="entry name" value="Acid proteases"/>
    <property type="match status" value="1"/>
</dbReference>
<keyword evidence="4" id="KW-1185">Reference proteome</keyword>
<dbReference type="GO" id="GO:0006508">
    <property type="term" value="P:proteolysis"/>
    <property type="evidence" value="ECO:0007669"/>
    <property type="project" value="UniProtKB-KW"/>
</dbReference>
<dbReference type="Proteomes" id="UP000196027">
    <property type="component" value="Chromosome"/>
</dbReference>
<keyword evidence="2" id="KW-0472">Membrane</keyword>
<feature type="repeat" description="TPR" evidence="1">
    <location>
        <begin position="155"/>
        <end position="188"/>
    </location>
</feature>
<dbReference type="Gene3D" id="2.40.70.10">
    <property type="entry name" value="Acid Proteases"/>
    <property type="match status" value="1"/>
</dbReference>